<keyword evidence="1" id="KW-0472">Membrane</keyword>
<evidence type="ECO:0008006" key="4">
    <source>
        <dbReference type="Google" id="ProtNLM"/>
    </source>
</evidence>
<dbReference type="EMBL" id="PFXF01000001">
    <property type="protein sequence ID" value="PJA33236.1"/>
    <property type="molecule type" value="Genomic_DNA"/>
</dbReference>
<protein>
    <recommendedName>
        <fullName evidence="4">POTRA domain-containing protein</fullName>
    </recommendedName>
</protein>
<keyword evidence="1" id="KW-0812">Transmembrane</keyword>
<proteinExistence type="predicted"/>
<gene>
    <name evidence="2" type="ORF">CO185_00035</name>
</gene>
<comment type="caution">
    <text evidence="2">The sequence shown here is derived from an EMBL/GenBank/DDBJ whole genome shotgun (WGS) entry which is preliminary data.</text>
</comment>
<feature type="transmembrane region" description="Helical" evidence="1">
    <location>
        <begin position="25"/>
        <end position="44"/>
    </location>
</feature>
<accession>A0A2M7WTL2</accession>
<dbReference type="AlphaFoldDB" id="A0A2M7WTL2"/>
<name>A0A2M7WTL2_9BACT</name>
<reference evidence="3" key="1">
    <citation type="submission" date="2017-09" db="EMBL/GenBank/DDBJ databases">
        <title>Depth-based differentiation of microbial function through sediment-hosted aquifers and enrichment of novel symbionts in the deep terrestrial subsurface.</title>
        <authorList>
            <person name="Probst A.J."/>
            <person name="Ladd B."/>
            <person name="Jarett J.K."/>
            <person name="Geller-Mcgrath D.E."/>
            <person name="Sieber C.M.K."/>
            <person name="Emerson J.B."/>
            <person name="Anantharaman K."/>
            <person name="Thomas B.C."/>
            <person name="Malmstrom R."/>
            <person name="Stieglmeier M."/>
            <person name="Klingl A."/>
            <person name="Woyke T."/>
            <person name="Ryan C.M."/>
            <person name="Banfield J.F."/>
        </authorList>
    </citation>
    <scope>NUCLEOTIDE SEQUENCE [LARGE SCALE GENOMIC DNA]</scope>
</reference>
<dbReference type="Proteomes" id="UP000230758">
    <property type="component" value="Unassembled WGS sequence"/>
</dbReference>
<organism evidence="2 3">
    <name type="scientific">Candidatus Zambryskibacteria bacterium CG_4_9_14_3_um_filter_42_15</name>
    <dbReference type="NCBI Taxonomy" id="1975112"/>
    <lineage>
        <taxon>Bacteria</taxon>
        <taxon>Candidatus Zambryskiibacteriota</taxon>
    </lineage>
</organism>
<evidence type="ECO:0000313" key="2">
    <source>
        <dbReference type="EMBL" id="PJA33236.1"/>
    </source>
</evidence>
<keyword evidence="1" id="KW-1133">Transmembrane helix</keyword>
<evidence type="ECO:0000256" key="1">
    <source>
        <dbReference type="SAM" id="Phobius"/>
    </source>
</evidence>
<evidence type="ECO:0000313" key="3">
    <source>
        <dbReference type="Proteomes" id="UP000230758"/>
    </source>
</evidence>
<sequence>MKIISSGKVLNSPGFYKKKKLKERIQLALILIGVLVLVSSFVYLTRHERFMISEVEVLEKNAIDTDEIIEATKSVLSGNYLWLIPRSSAFVYPSSKIEAHLLASFPRLKSVKLELSDMKKLTVSVSEREPFALYCANALHPATASECYFLDEEGLIFAEAPSFSGVTYFVFATEDPIENPIGERFLPLDEFSYLLNFIENLTTLNIKPLALGFSGNEYSLFLPNGGQITLKKDDDFASVYSNLTAFLTDEAIKSQPNFLDKILYLDLRTKDKIRWKFQE</sequence>